<dbReference type="GeneID" id="75911659"/>
<dbReference type="Proteomes" id="UP001206595">
    <property type="component" value="Unassembled WGS sequence"/>
</dbReference>
<name>A0AAD5EH52_UMBRA</name>
<gene>
    <name evidence="1" type="ORF">K450DRAFT_225038</name>
</gene>
<dbReference type="EMBL" id="MU620898">
    <property type="protein sequence ID" value="KAI8582836.1"/>
    <property type="molecule type" value="Genomic_DNA"/>
</dbReference>
<dbReference type="AlphaFoldDB" id="A0AAD5EH52"/>
<reference evidence="1" key="1">
    <citation type="submission" date="2021-06" db="EMBL/GenBank/DDBJ databases">
        <authorList>
            <consortium name="DOE Joint Genome Institute"/>
            <person name="Mondo S.J."/>
            <person name="Amses K.R."/>
            <person name="Simmons D.R."/>
            <person name="Longcore J.E."/>
            <person name="Seto K."/>
            <person name="Alves G.H."/>
            <person name="Bonds A.E."/>
            <person name="Quandt C.A."/>
            <person name="Davis W.J."/>
            <person name="Chang Y."/>
            <person name="Letcher P.M."/>
            <person name="Powell M.J."/>
            <person name="Kuo A."/>
            <person name="Labutti K."/>
            <person name="Pangilinan J."/>
            <person name="Andreopoulos W."/>
            <person name="Tritt A."/>
            <person name="Riley R."/>
            <person name="Hundley H."/>
            <person name="Johnson J."/>
            <person name="Lipzen A."/>
            <person name="Barry K."/>
            <person name="Berbee M.L."/>
            <person name="Buchler N.E."/>
            <person name="Grigoriev I.V."/>
            <person name="Spatafora J.W."/>
            <person name="Stajich J.E."/>
            <person name="James T.Y."/>
        </authorList>
    </citation>
    <scope>NUCLEOTIDE SEQUENCE</scope>
    <source>
        <strain evidence="1">AG</strain>
    </source>
</reference>
<organism evidence="1 2">
    <name type="scientific">Umbelopsis ramanniana AG</name>
    <dbReference type="NCBI Taxonomy" id="1314678"/>
    <lineage>
        <taxon>Eukaryota</taxon>
        <taxon>Fungi</taxon>
        <taxon>Fungi incertae sedis</taxon>
        <taxon>Mucoromycota</taxon>
        <taxon>Mucoromycotina</taxon>
        <taxon>Umbelopsidomycetes</taxon>
        <taxon>Umbelopsidales</taxon>
        <taxon>Umbelopsidaceae</taxon>
        <taxon>Umbelopsis</taxon>
    </lineage>
</organism>
<keyword evidence="2" id="KW-1185">Reference proteome</keyword>
<dbReference type="RefSeq" id="XP_051447840.1">
    <property type="nucleotide sequence ID" value="XM_051586311.1"/>
</dbReference>
<comment type="caution">
    <text evidence="1">The sequence shown here is derived from an EMBL/GenBank/DDBJ whole genome shotgun (WGS) entry which is preliminary data.</text>
</comment>
<reference evidence="1" key="2">
    <citation type="journal article" date="2022" name="Proc. Natl. Acad. Sci. U.S.A.">
        <title>Diploid-dominant life cycles characterize the early evolution of Fungi.</title>
        <authorList>
            <person name="Amses K.R."/>
            <person name="Simmons D.R."/>
            <person name="Longcore J.E."/>
            <person name="Mondo S.J."/>
            <person name="Seto K."/>
            <person name="Jeronimo G.H."/>
            <person name="Bonds A.E."/>
            <person name="Quandt C.A."/>
            <person name="Davis W.J."/>
            <person name="Chang Y."/>
            <person name="Federici B.A."/>
            <person name="Kuo A."/>
            <person name="LaButti K."/>
            <person name="Pangilinan J."/>
            <person name="Andreopoulos W."/>
            <person name="Tritt A."/>
            <person name="Riley R."/>
            <person name="Hundley H."/>
            <person name="Johnson J."/>
            <person name="Lipzen A."/>
            <person name="Barry K."/>
            <person name="Lang B.F."/>
            <person name="Cuomo C.A."/>
            <person name="Buchler N.E."/>
            <person name="Grigoriev I.V."/>
            <person name="Spatafora J.W."/>
            <person name="Stajich J.E."/>
            <person name="James T.Y."/>
        </authorList>
    </citation>
    <scope>NUCLEOTIDE SEQUENCE</scope>
    <source>
        <strain evidence="1">AG</strain>
    </source>
</reference>
<proteinExistence type="predicted"/>
<evidence type="ECO:0000313" key="2">
    <source>
        <dbReference type="Proteomes" id="UP001206595"/>
    </source>
</evidence>
<accession>A0AAD5EH52</accession>
<protein>
    <submittedName>
        <fullName evidence="1">Uncharacterized protein</fullName>
    </submittedName>
</protein>
<sequence length="306" mass="34887">MPFHIANLALSPRAVVQKANSQEDPYHDDHQLIGDSLLYKLSGQKNSLWNSIISILQTRAHEFDEGVDDTPWCLLFVKDRMSLAETLGEANPGSSCHPNQMSDLQKRIWLSRIRICYTPTSHHLRAIISALHIRSGPNKDANGILPSLDSEYPDRAPSLIAVYNLVDIIDDEQDDNSTREDIAGKEMTRHDELMHIMAAMSELQEYFNSTMKRSSHLIYYDSKQHHIYHSHVEGQSVFPVATEIPPEVQMINTIFHSWTDWIIEAEVVLFDRGDEVEGLEKSCISLVAVPSRRITAAEDLHWTFQM</sequence>
<evidence type="ECO:0000313" key="1">
    <source>
        <dbReference type="EMBL" id="KAI8582836.1"/>
    </source>
</evidence>